<organism evidence="2 3">
    <name type="scientific">Streptomyces marokkonensis</name>
    <dbReference type="NCBI Taxonomy" id="324855"/>
    <lineage>
        <taxon>Bacteria</taxon>
        <taxon>Bacillati</taxon>
        <taxon>Actinomycetota</taxon>
        <taxon>Actinomycetes</taxon>
        <taxon>Kitasatosporales</taxon>
        <taxon>Streptomycetaceae</taxon>
        <taxon>Streptomyces</taxon>
    </lineage>
</organism>
<proteinExistence type="predicted"/>
<evidence type="ECO:0000313" key="2">
    <source>
        <dbReference type="EMBL" id="MFF1273267.1"/>
    </source>
</evidence>
<keyword evidence="3" id="KW-1185">Reference proteome</keyword>
<dbReference type="InterPro" id="IPR013762">
    <property type="entry name" value="Integrase-like_cat_sf"/>
</dbReference>
<dbReference type="RefSeq" id="WP_388233794.1">
    <property type="nucleotide sequence ID" value="NZ_JBHVZQ010000004.1"/>
</dbReference>
<protein>
    <submittedName>
        <fullName evidence="2">Integrase</fullName>
    </submittedName>
</protein>
<accession>A0ABW6Q2D0</accession>
<dbReference type="EMBL" id="JBHVZQ010000004">
    <property type="protein sequence ID" value="MFF1273267.1"/>
    <property type="molecule type" value="Genomic_DNA"/>
</dbReference>
<dbReference type="SUPFAM" id="SSF56349">
    <property type="entry name" value="DNA breaking-rejoining enzymes"/>
    <property type="match status" value="1"/>
</dbReference>
<evidence type="ECO:0000256" key="1">
    <source>
        <dbReference type="ARBA" id="ARBA00023172"/>
    </source>
</evidence>
<dbReference type="Gene3D" id="1.10.443.10">
    <property type="entry name" value="Intergrase catalytic core"/>
    <property type="match status" value="1"/>
</dbReference>
<dbReference type="InterPro" id="IPR011010">
    <property type="entry name" value="DNA_brk_join_enz"/>
</dbReference>
<sequence>MTTAHASSPALAGRRPFHGLPVIETAGLRREPGSPRPVFDQDVWDLTGLADAPVVMTAHRKILDFTAIINSRWRQVAREYLMARMAPLHPDVAVLPQAFRTPLNPNSLWSELKHLALWFNHLTAVGITSLSQVRQHHCDAYLAAASRSATDPDRLLSPATTVARVRIPQFLVLYAEILSDRYQPGFSPWPGRSADEVTGYVRSDDNRVPPVPDTLLRPLLANCLYLLETIGPQLVAEAAAVRASDQHEATSRRGLLVTEVDGLREAIERRRETGLPAARATEATVTQRLKRGWNPDDPLLHMSWHPLVVQAAGAMGHRRDLETLRPELERWVSECGLEQPWCRDAALVLRHDDGTPVPWALPMARHQLDATVHAVTSAAYFLTSALSGMRSSELAELASGCRQQEQRPGGGTRYRLVSRRIKGEAFGGSEDAWVVTEDVHRAIATAEALVGAAPGERLFAKASNNSNSRYTALRAWVNGEHGQRLGLEPIPDGPVNPRALRRTLAMAIAQRPHGLMAVKLHLKHVSVATAEGYAARPGGHQAAFAAEVAAEEEAEHLRLTVAAYEDYQRGILPSGQGARDLIGAFKTVDQILERHDAGPVTVIDDRRVERVLRAKAKTLHLGVGNYCWFSDPGKALCLKIAGTPGADEPLMGMCDSARCPQATHHPQHRQIWADHAANTQAVFLGNPRLSKPERARAQAAFDRATRIVAEIDTAGHPDEEPRS</sequence>
<evidence type="ECO:0000313" key="3">
    <source>
        <dbReference type="Proteomes" id="UP001601627"/>
    </source>
</evidence>
<gene>
    <name evidence="2" type="ORF">ACFVZC_07635</name>
</gene>
<dbReference type="Proteomes" id="UP001601627">
    <property type="component" value="Unassembled WGS sequence"/>
</dbReference>
<comment type="caution">
    <text evidence="2">The sequence shown here is derived from an EMBL/GenBank/DDBJ whole genome shotgun (WGS) entry which is preliminary data.</text>
</comment>
<name>A0ABW6Q2D0_9ACTN</name>
<reference evidence="2 3" key="1">
    <citation type="submission" date="2024-09" db="EMBL/GenBank/DDBJ databases">
        <title>The Natural Products Discovery Center: Release of the First 8490 Sequenced Strains for Exploring Actinobacteria Biosynthetic Diversity.</title>
        <authorList>
            <person name="Kalkreuter E."/>
            <person name="Kautsar S.A."/>
            <person name="Yang D."/>
            <person name="Bader C.D."/>
            <person name="Teijaro C.N."/>
            <person name="Fluegel L."/>
            <person name="Davis C.M."/>
            <person name="Simpson J.R."/>
            <person name="Lauterbach L."/>
            <person name="Steele A.D."/>
            <person name="Gui C."/>
            <person name="Meng S."/>
            <person name="Li G."/>
            <person name="Viehrig K."/>
            <person name="Ye F."/>
            <person name="Su P."/>
            <person name="Kiefer A.F."/>
            <person name="Nichols A."/>
            <person name="Cepeda A.J."/>
            <person name="Yan W."/>
            <person name="Fan B."/>
            <person name="Jiang Y."/>
            <person name="Adhikari A."/>
            <person name="Zheng C.-J."/>
            <person name="Schuster L."/>
            <person name="Cowan T.M."/>
            <person name="Smanski M.J."/>
            <person name="Chevrette M.G."/>
            <person name="De Carvalho L.P.S."/>
            <person name="Shen B."/>
        </authorList>
    </citation>
    <scope>NUCLEOTIDE SEQUENCE [LARGE SCALE GENOMIC DNA]</scope>
    <source>
        <strain evidence="2 3">NPDC058328</strain>
    </source>
</reference>
<keyword evidence="1" id="KW-0233">DNA recombination</keyword>